<dbReference type="InterPro" id="IPR008949">
    <property type="entry name" value="Isoprenoid_synthase_dom_sf"/>
</dbReference>
<evidence type="ECO:0000256" key="4">
    <source>
        <dbReference type="ARBA" id="ARBA00022842"/>
    </source>
</evidence>
<dbReference type="PANTHER" id="PTHR11525:SF0">
    <property type="entry name" value="FARNESYL PYROPHOSPHATE SYNTHASE"/>
    <property type="match status" value="1"/>
</dbReference>
<keyword evidence="3" id="KW-0479">Metal-binding</keyword>
<dbReference type="GO" id="GO:0005737">
    <property type="term" value="C:cytoplasm"/>
    <property type="evidence" value="ECO:0007669"/>
    <property type="project" value="TreeGrafter"/>
</dbReference>
<dbReference type="Pfam" id="PF00348">
    <property type="entry name" value="polyprenyl_synt"/>
    <property type="match status" value="1"/>
</dbReference>
<gene>
    <name evidence="8" type="ORF">PPYR_00207</name>
</gene>
<evidence type="ECO:0000313" key="9">
    <source>
        <dbReference type="Proteomes" id="UP000327044"/>
    </source>
</evidence>
<dbReference type="PANTHER" id="PTHR11525">
    <property type="entry name" value="FARNESYL-PYROPHOSPHATE SYNTHETASE"/>
    <property type="match status" value="1"/>
</dbReference>
<dbReference type="InParanoid" id="A0A1Y1LMS0"/>
<accession>A0A1Y1LMS0</accession>
<evidence type="ECO:0000256" key="2">
    <source>
        <dbReference type="ARBA" id="ARBA00022679"/>
    </source>
</evidence>
<proteinExistence type="inferred from homology"/>
<keyword evidence="9" id="KW-1185">Reference proteome</keyword>
<reference evidence="7" key="1">
    <citation type="journal article" date="2016" name="Sci. Rep.">
        <title>Molecular characterization of firefly nuptial gifts: a multi-omics approach sheds light on postcopulatory sexual selection.</title>
        <authorList>
            <person name="Al-Wathiqui N."/>
            <person name="Fallon T.R."/>
            <person name="South A."/>
            <person name="Weng J.K."/>
            <person name="Lewis S.M."/>
        </authorList>
    </citation>
    <scope>NUCLEOTIDE SEQUENCE</scope>
</reference>
<evidence type="ECO:0000313" key="7">
    <source>
        <dbReference type="EMBL" id="JAV74964.1"/>
    </source>
</evidence>
<reference evidence="8 9" key="2">
    <citation type="journal article" date="2018" name="Elife">
        <title>Firefly genomes illuminate parallel origins of bioluminescence in beetles.</title>
        <authorList>
            <person name="Fallon T.R."/>
            <person name="Lower S.E."/>
            <person name="Chang C.H."/>
            <person name="Bessho-Uehara M."/>
            <person name="Martin G.J."/>
            <person name="Bewick A.J."/>
            <person name="Behringer M."/>
            <person name="Debat H.J."/>
            <person name="Wong I."/>
            <person name="Day J.C."/>
            <person name="Suvorov A."/>
            <person name="Silva C.J."/>
            <person name="Stanger-Hall K.F."/>
            <person name="Hall D.W."/>
            <person name="Schmitz R.J."/>
            <person name="Nelson D.R."/>
            <person name="Lewis S.M."/>
            <person name="Shigenobu S."/>
            <person name="Bybee S.M."/>
            <person name="Larracuente A.M."/>
            <person name="Oba Y."/>
            <person name="Weng J.K."/>
        </authorList>
    </citation>
    <scope>NUCLEOTIDE SEQUENCE [LARGE SCALE GENOMIC DNA]</scope>
    <source>
        <strain evidence="8">1611_PpyrPB1</strain>
        <tissue evidence="8">Whole body</tissue>
    </source>
</reference>
<comment type="cofactor">
    <cofactor evidence="1">
        <name>Mg(2+)</name>
        <dbReference type="ChEBI" id="CHEBI:18420"/>
    </cofactor>
</comment>
<dbReference type="EMBL" id="VVIM01000001">
    <property type="protein sequence ID" value="KAB0803237.1"/>
    <property type="molecule type" value="Genomic_DNA"/>
</dbReference>
<name>A0A1Y1LMS0_PHOPY</name>
<evidence type="ECO:0000256" key="6">
    <source>
        <dbReference type="RuleBase" id="RU004466"/>
    </source>
</evidence>
<dbReference type="InterPro" id="IPR039702">
    <property type="entry name" value="FPS1-like"/>
</dbReference>
<dbReference type="GO" id="GO:0004337">
    <property type="term" value="F:(2E,6E)-farnesyl diphosphate synthase activity"/>
    <property type="evidence" value="ECO:0007669"/>
    <property type="project" value="TreeGrafter"/>
</dbReference>
<dbReference type="AlphaFoldDB" id="A0A1Y1LMS0"/>
<dbReference type="InterPro" id="IPR000092">
    <property type="entry name" value="Polyprenyl_synt"/>
</dbReference>
<comment type="similarity">
    <text evidence="6">Belongs to the FPP/GGPP synthase family.</text>
</comment>
<keyword evidence="2 6" id="KW-0808">Transferase</keyword>
<organism evidence="7">
    <name type="scientific">Photinus pyralis</name>
    <name type="common">Common eastern firefly</name>
    <name type="synonym">Lampyris pyralis</name>
    <dbReference type="NCBI Taxonomy" id="7054"/>
    <lineage>
        <taxon>Eukaryota</taxon>
        <taxon>Metazoa</taxon>
        <taxon>Ecdysozoa</taxon>
        <taxon>Arthropoda</taxon>
        <taxon>Hexapoda</taxon>
        <taxon>Insecta</taxon>
        <taxon>Pterygota</taxon>
        <taxon>Neoptera</taxon>
        <taxon>Endopterygota</taxon>
        <taxon>Coleoptera</taxon>
        <taxon>Polyphaga</taxon>
        <taxon>Elateriformia</taxon>
        <taxon>Elateroidea</taxon>
        <taxon>Lampyridae</taxon>
        <taxon>Lampyrinae</taxon>
        <taxon>Photinus</taxon>
    </lineage>
</organism>
<dbReference type="OrthoDB" id="10257492at2759"/>
<evidence type="ECO:0000313" key="8">
    <source>
        <dbReference type="EMBL" id="KAB0803237.1"/>
    </source>
</evidence>
<evidence type="ECO:0000256" key="5">
    <source>
        <dbReference type="ARBA" id="ARBA00033740"/>
    </source>
</evidence>
<dbReference type="Proteomes" id="UP000327044">
    <property type="component" value="Unassembled WGS sequence"/>
</dbReference>
<protein>
    <recommendedName>
        <fullName evidence="10">Farnesyl diphosphate synthase</fullName>
    </recommendedName>
</protein>
<dbReference type="GO" id="GO:0046872">
    <property type="term" value="F:metal ion binding"/>
    <property type="evidence" value="ECO:0007669"/>
    <property type="project" value="UniProtKB-KW"/>
</dbReference>
<dbReference type="Gene3D" id="1.10.600.10">
    <property type="entry name" value="Farnesyl Diphosphate Synthase"/>
    <property type="match status" value="1"/>
</dbReference>
<dbReference type="GO" id="GO:0004161">
    <property type="term" value="F:dimethylallyltranstransferase activity"/>
    <property type="evidence" value="ECO:0007669"/>
    <property type="project" value="TreeGrafter"/>
</dbReference>
<evidence type="ECO:0000256" key="1">
    <source>
        <dbReference type="ARBA" id="ARBA00001946"/>
    </source>
</evidence>
<dbReference type="EMBL" id="GEZM01051411">
    <property type="protein sequence ID" value="JAV74964.1"/>
    <property type="molecule type" value="Transcribed_RNA"/>
</dbReference>
<sequence>MNIISTNPNVMHWILYAKPWNCSKLWEKLKGAGSIARGHCDKWNQHSKPSAPKMDWITEEDRGEFLKMFPSLVKELKSDKMLYGHSDVAERFGKFLEHTVPHGKLLNSLTFVAFYKLIEDPARLTPQNVHLSMILGWCVQLLVTVFTVSDDMIDFSETRRGRRCWHLLEDVGMSAINDVMFVKSGIFSILRNHLRDHHCYLPTMELFQRYIGQLAMGQTNDTISMVKVDLLDQNTFNIDNYKATIKFKAGLLFSFPLHLAMHLSSKRDYKLLKQVDEIFIKIGSYFQSQNDFFDGFVDHSITGKHGTDIQEGKISWLILHAMLLASSTQKDILLQNYGKGHTKNKAAVLAVYKDLDLPKVYAQFEDDTYNELKYDIQMISETSVQTFCLKVLDSIYKRYMRQYHQQLSAQ</sequence>
<dbReference type="GO" id="GO:0042811">
    <property type="term" value="P:pheromone biosynthetic process"/>
    <property type="evidence" value="ECO:0007669"/>
    <property type="project" value="UniProtKB-ARBA"/>
</dbReference>
<dbReference type="SUPFAM" id="SSF48576">
    <property type="entry name" value="Terpenoid synthases"/>
    <property type="match status" value="1"/>
</dbReference>
<reference evidence="8" key="3">
    <citation type="submission" date="2019-08" db="EMBL/GenBank/DDBJ databases">
        <authorList>
            <consortium name="Photinus pyralis genome working group"/>
            <person name="Fallon T.R."/>
            <person name="Sander Lower S.E."/>
            <person name="Weng J.-K."/>
        </authorList>
    </citation>
    <scope>NUCLEOTIDE SEQUENCE</scope>
    <source>
        <strain evidence="8">1611_PpyrPB1</strain>
        <tissue evidence="8">Whole body</tissue>
    </source>
</reference>
<comment type="pathway">
    <text evidence="5">Pheromone biosynthesis.</text>
</comment>
<dbReference type="SFLD" id="SFLDS00005">
    <property type="entry name" value="Isoprenoid_Synthase_Type_I"/>
    <property type="match status" value="1"/>
</dbReference>
<evidence type="ECO:0000256" key="3">
    <source>
        <dbReference type="ARBA" id="ARBA00022723"/>
    </source>
</evidence>
<dbReference type="GO" id="GO:0045337">
    <property type="term" value="P:farnesyl diphosphate biosynthetic process"/>
    <property type="evidence" value="ECO:0007669"/>
    <property type="project" value="TreeGrafter"/>
</dbReference>
<keyword evidence="4" id="KW-0460">Magnesium</keyword>
<evidence type="ECO:0008006" key="10">
    <source>
        <dbReference type="Google" id="ProtNLM"/>
    </source>
</evidence>